<dbReference type="InterPro" id="IPR009003">
    <property type="entry name" value="Peptidase_S1_PA"/>
</dbReference>
<comment type="caution">
    <text evidence="4">The sequence shown here is derived from an EMBL/GenBank/DDBJ whole genome shotgun (WGS) entry which is preliminary data.</text>
</comment>
<reference evidence="4 6" key="1">
    <citation type="submission" date="2014-07" db="EMBL/GenBank/DDBJ databases">
        <title>Porphyromonadaceae bacterium OUH 308042 = ATCC BAA-2681 = DSM 28342 draft genome.</title>
        <authorList>
            <person name="Sydenham T.V."/>
            <person name="Hasman H."/>
            <person name="Justensen U.S."/>
        </authorList>
    </citation>
    <scope>NUCLEOTIDE SEQUENCE [LARGE SCALE GENOMIC DNA]</scope>
    <source>
        <strain evidence="4 6">OUH 308042</strain>
    </source>
</reference>
<keyword evidence="6" id="KW-1185">Reference proteome</keyword>
<dbReference type="GO" id="GO:0004252">
    <property type="term" value="F:serine-type endopeptidase activity"/>
    <property type="evidence" value="ECO:0007669"/>
    <property type="project" value="InterPro"/>
</dbReference>
<proteinExistence type="predicted"/>
<dbReference type="PRINTS" id="PR00834">
    <property type="entry name" value="PROTEASES2C"/>
</dbReference>
<evidence type="ECO:0000313" key="3">
    <source>
        <dbReference type="EMBL" id="KIO43275.1"/>
    </source>
</evidence>
<gene>
    <name evidence="4" type="ORF">BA92_08235</name>
    <name evidence="3" type="ORF">IE90_13840</name>
</gene>
<evidence type="ECO:0000313" key="6">
    <source>
        <dbReference type="Proteomes" id="UP000031980"/>
    </source>
</evidence>
<dbReference type="AlphaFoldDB" id="A0A0C3MEV1"/>
<dbReference type="Pfam" id="PF13365">
    <property type="entry name" value="Trypsin_2"/>
    <property type="match status" value="1"/>
</dbReference>
<reference evidence="3 5" key="2">
    <citation type="submission" date="2014-07" db="EMBL/GenBank/DDBJ databases">
        <title>Porphyromonadaceae bacterium OUH 334697 = ATCC BAA-2682 = DSM 28341 draft genome.</title>
        <authorList>
            <person name="Sydenham T.V."/>
            <person name="Hasman H."/>
            <person name="Justesen U.S."/>
        </authorList>
    </citation>
    <scope>NUCLEOTIDE SEQUENCE [LARGE SCALE GENOMIC DNA]</scope>
    <source>
        <strain evidence="3 5">OUH 334697</strain>
    </source>
</reference>
<dbReference type="PANTHER" id="PTHR43343:SF3">
    <property type="entry name" value="PROTEASE DO-LIKE 8, CHLOROPLASTIC"/>
    <property type="match status" value="1"/>
</dbReference>
<dbReference type="InterPro" id="IPR001940">
    <property type="entry name" value="Peptidase_S1C"/>
</dbReference>
<evidence type="ECO:0000256" key="2">
    <source>
        <dbReference type="ARBA" id="ARBA00022801"/>
    </source>
</evidence>
<dbReference type="SUPFAM" id="SSF50494">
    <property type="entry name" value="Trypsin-like serine proteases"/>
    <property type="match status" value="1"/>
</dbReference>
<evidence type="ECO:0000313" key="4">
    <source>
        <dbReference type="EMBL" id="KIO44988.1"/>
    </source>
</evidence>
<sequence>MEQNIFNAVYKVNHAGGAGSCFYLKEYDLFVTNYHVVDGFHQVAIQDNDKNRFLAKVVLVNPALDIALLSVEGDFSHLPEIVFAETDTIPIGQKINVAGYPFGMPFTVTEGTVSSPRQLINEKYYIQTDAAVNPGNSGGPMLNDQNEVVAITASKITEADNMGFGIPISSLRQVLEQVADMDRTAFNVQCGSCDELISEEDEYCPSCGEKLPENIFKEQGLTDLAVFCEKAIESMGINPVLARVGYECWTFHKGSSEIRMFVYQRSYLFCTSPINILPKKNLEPVLTYLLNADVKPYQLGLDGNQIYLSYRIHISDIFSEYADEIQKNITNLAFKADDLDNFLVDTYGCELSEYAKKDA</sequence>
<dbReference type="SUPFAM" id="SSF69635">
    <property type="entry name" value="Type III secretory system chaperone-like"/>
    <property type="match status" value="1"/>
</dbReference>
<protein>
    <submittedName>
        <fullName evidence="4">Protease</fullName>
    </submittedName>
</protein>
<evidence type="ECO:0000313" key="5">
    <source>
        <dbReference type="Proteomes" id="UP000031937"/>
    </source>
</evidence>
<dbReference type="Gene3D" id="3.30.1460.10">
    <property type="match status" value="1"/>
</dbReference>
<keyword evidence="1 4" id="KW-0645">Protease</keyword>
<name>A0A0C3MEV1_9PORP</name>
<evidence type="ECO:0000256" key="1">
    <source>
        <dbReference type="ARBA" id="ARBA00022670"/>
    </source>
</evidence>
<dbReference type="RefSeq" id="WP_041504380.1">
    <property type="nucleotide sequence ID" value="NZ_JPIT01000032.1"/>
</dbReference>
<dbReference type="EMBL" id="JPIU01000038">
    <property type="protein sequence ID" value="KIO44988.1"/>
    <property type="molecule type" value="Genomic_DNA"/>
</dbReference>
<keyword evidence="2" id="KW-0378">Hydrolase</keyword>
<dbReference type="Gene3D" id="2.40.10.120">
    <property type="match status" value="1"/>
</dbReference>
<dbReference type="GO" id="GO:0006508">
    <property type="term" value="P:proteolysis"/>
    <property type="evidence" value="ECO:0007669"/>
    <property type="project" value="UniProtKB-KW"/>
</dbReference>
<dbReference type="Proteomes" id="UP000031980">
    <property type="component" value="Unassembled WGS sequence"/>
</dbReference>
<dbReference type="Proteomes" id="UP000031937">
    <property type="component" value="Unassembled WGS sequence"/>
</dbReference>
<dbReference type="OrthoDB" id="9766361at2"/>
<organism evidence="4 6">
    <name type="scientific">Sanguibacteroides justesenii</name>
    <dbReference type="NCBI Taxonomy" id="1547597"/>
    <lineage>
        <taxon>Bacteria</taxon>
        <taxon>Pseudomonadati</taxon>
        <taxon>Bacteroidota</taxon>
        <taxon>Bacteroidia</taxon>
        <taxon>Bacteroidales</taxon>
        <taxon>Porphyromonadaceae</taxon>
        <taxon>Sanguibacteroides</taxon>
    </lineage>
</organism>
<dbReference type="EMBL" id="JPIT01000032">
    <property type="protein sequence ID" value="KIO43275.1"/>
    <property type="molecule type" value="Genomic_DNA"/>
</dbReference>
<accession>A0A0C3MEV1</accession>
<dbReference type="PANTHER" id="PTHR43343">
    <property type="entry name" value="PEPTIDASE S12"/>
    <property type="match status" value="1"/>
</dbReference>
<dbReference type="CDD" id="cd17036">
    <property type="entry name" value="T3SC_YbjN-like_1"/>
    <property type="match status" value="1"/>
</dbReference>
<dbReference type="InterPro" id="IPR051201">
    <property type="entry name" value="Chloro_Bact_Ser_Proteases"/>
</dbReference>